<dbReference type="PANTHER" id="PTHR47691">
    <property type="entry name" value="REGULATOR-RELATED"/>
    <property type="match status" value="1"/>
</dbReference>
<dbReference type="Gene3D" id="1.10.10.10">
    <property type="entry name" value="Winged helix-like DNA-binding domain superfamily/Winged helix DNA-binding domain"/>
    <property type="match status" value="1"/>
</dbReference>
<dbReference type="SUPFAM" id="SSF52540">
    <property type="entry name" value="P-loop containing nucleoside triphosphate hydrolases"/>
    <property type="match status" value="1"/>
</dbReference>
<name>A0ABT9RA97_9ACTN</name>
<dbReference type="InterPro" id="IPR027417">
    <property type="entry name" value="P-loop_NTPase"/>
</dbReference>
<dbReference type="SUPFAM" id="SSF46894">
    <property type="entry name" value="C-terminal effector domain of the bipartite response regulators"/>
    <property type="match status" value="1"/>
</dbReference>
<dbReference type="Gene3D" id="3.40.50.300">
    <property type="entry name" value="P-loop containing nucleotide triphosphate hydrolases"/>
    <property type="match status" value="1"/>
</dbReference>
<dbReference type="InterPro" id="IPR016032">
    <property type="entry name" value="Sig_transdc_resp-reg_C-effctor"/>
</dbReference>
<dbReference type="InterPro" id="IPR049945">
    <property type="entry name" value="AAA_22"/>
</dbReference>
<dbReference type="InterPro" id="IPR005158">
    <property type="entry name" value="BTAD"/>
</dbReference>
<proteinExistence type="inferred from homology"/>
<dbReference type="Pfam" id="PF25872">
    <property type="entry name" value="HTH_77"/>
    <property type="match status" value="1"/>
</dbReference>
<protein>
    <submittedName>
        <fullName evidence="6">ATPase/DNA-binding SARP family transcriptional activator</fullName>
    </submittedName>
</protein>
<dbReference type="PANTHER" id="PTHR47691:SF3">
    <property type="entry name" value="HTH-TYPE TRANSCRIPTIONAL REGULATOR RV0890C-RELATED"/>
    <property type="match status" value="1"/>
</dbReference>
<gene>
    <name evidence="6" type="ORF">J2S55_005452</name>
</gene>
<evidence type="ECO:0000256" key="1">
    <source>
        <dbReference type="ARBA" id="ARBA00005820"/>
    </source>
</evidence>
<evidence type="ECO:0000256" key="3">
    <source>
        <dbReference type="PROSITE-ProRule" id="PRU01091"/>
    </source>
</evidence>
<dbReference type="CDD" id="cd15831">
    <property type="entry name" value="BTAD"/>
    <property type="match status" value="1"/>
</dbReference>
<feature type="domain" description="OmpR/PhoB-type" evidence="5">
    <location>
        <begin position="1"/>
        <end position="102"/>
    </location>
</feature>
<sequence>MRVGVLGAMEVRDAAGGPIAVGGPRVRALLAMLALDAGRIVTTERLIDGLYGEQPPGNAANALQSQVSRLRRLLGGGAVEFHPAGYRLAVPPQEVDAYRFERLAEEGHRALAAADRPRAAALLREALALWRGPALPDVGAAPFARAQVARLEELRLAAVEERVEVELATGGHRTLVAELRDLVAAQPLRERLRGQLMRALYGSGRQAEALAVYEEARRILAEELGAEPTAELAATHLAVLRADPSLTAAAATVRPAGPHTLTPHALTPHGAVPESAGPPTLAPPTAGPHAAAAHPAGPGTAVSGTPAPAVRRVLTAQLTSFVGREQELARVGALLEEGRLVTLTGPGGAGKTRLAVEVAARQPGEVCSVDLAPLGEGAEIPQAVSGALGLREAGLAPAPDRPPADPVERMIAALAGRRVLLVLDNCEHLVEAAAGLAGRLLGACPGLRILATSREALGITGESLCPVPPLAVPPPGTPAPETLGYPAVRLFEHRAAAVLPGFTVDEAGADAVLRICRALDGQPLAIELAAARLRSLPVAEVAARLDDRFRLLSRGSRTAQPRHRTLRAVVEWSWDLLDETEQTLARRLTVFSGGATLEAIAAVCGLPGGEVVEPLTGLVDKSLVEVSGARYRMLNTIRAFCAERLAEAEEGERLRRAHADHFLDLVLAAEPRLLTADQLGWLASLDVERGNLHAALRRAVDALDVERALRLLASLTIYWWLRGLRGEGAARAQELVRAVGTRSPRGLEEEYAMCVMSIASGGSRSEFGVHLDSAVETMVALERPPRRPFLIVLWGMAIGAPDPETPGLTEKRRRLVGADPWSRALLVLGEGLTWLYAGRMDEAERDLSVALDGFRAIGERWGLATTLAELAKVAEWRGDLARASALCGESLELVRELSADEDIAERLCQRAGARTRGGDLEGGHRDAAQAAELARRAGAPEVLAEAGRRLSRVARLRGEPAEARRLSEAALAGCPTGWFVAEEIRVGIMIELGLIAETGGDARTALRWHRRALASASAQRDMTMAALATEALSGVALLEGDGERAALLLGAGRAVRGTAVAGDVDVVRLEAAAREALGAEAYEAAYGRGRSMTREEALAMAGAPVP</sequence>
<feature type="DNA-binding region" description="OmpR/PhoB-type" evidence="3">
    <location>
        <begin position="1"/>
        <end position="102"/>
    </location>
</feature>
<keyword evidence="7" id="KW-1185">Reference proteome</keyword>
<dbReference type="InterPro" id="IPR036388">
    <property type="entry name" value="WH-like_DNA-bd_sf"/>
</dbReference>
<comment type="similarity">
    <text evidence="1">Belongs to the AfsR/DnrI/RedD regulatory family.</text>
</comment>
<reference evidence="6 7" key="1">
    <citation type="submission" date="2023-07" db="EMBL/GenBank/DDBJ databases">
        <title>Sequencing the genomes of 1000 actinobacteria strains.</title>
        <authorList>
            <person name="Klenk H.-P."/>
        </authorList>
    </citation>
    <scope>NUCLEOTIDE SEQUENCE [LARGE SCALE GENOMIC DNA]</scope>
    <source>
        <strain evidence="6 7">DSM 44109</strain>
    </source>
</reference>
<dbReference type="PROSITE" id="PS51755">
    <property type="entry name" value="OMPR_PHOB"/>
    <property type="match status" value="1"/>
</dbReference>
<feature type="region of interest" description="Disordered" evidence="4">
    <location>
        <begin position="256"/>
        <end position="304"/>
    </location>
</feature>
<keyword evidence="2 3" id="KW-0238">DNA-binding</keyword>
<dbReference type="SMART" id="SM00862">
    <property type="entry name" value="Trans_reg_C"/>
    <property type="match status" value="1"/>
</dbReference>
<comment type="caution">
    <text evidence="6">The sequence shown here is derived from an EMBL/GenBank/DDBJ whole genome shotgun (WGS) entry which is preliminary data.</text>
</comment>
<evidence type="ECO:0000256" key="2">
    <source>
        <dbReference type="ARBA" id="ARBA00023125"/>
    </source>
</evidence>
<dbReference type="Pfam" id="PF13401">
    <property type="entry name" value="AAA_22"/>
    <property type="match status" value="1"/>
</dbReference>
<dbReference type="Pfam" id="PF03704">
    <property type="entry name" value="BTAD"/>
    <property type="match status" value="1"/>
</dbReference>
<dbReference type="SUPFAM" id="SSF48452">
    <property type="entry name" value="TPR-like"/>
    <property type="match status" value="2"/>
</dbReference>
<dbReference type="InterPro" id="IPR058852">
    <property type="entry name" value="HTH_77"/>
</dbReference>
<accession>A0ABT9RA97</accession>
<evidence type="ECO:0000259" key="5">
    <source>
        <dbReference type="PROSITE" id="PS51755"/>
    </source>
</evidence>
<dbReference type="PRINTS" id="PR00364">
    <property type="entry name" value="DISEASERSIST"/>
</dbReference>
<dbReference type="InterPro" id="IPR011990">
    <property type="entry name" value="TPR-like_helical_dom_sf"/>
</dbReference>
<evidence type="ECO:0000313" key="7">
    <source>
        <dbReference type="Proteomes" id="UP001230426"/>
    </source>
</evidence>
<organism evidence="6 7">
    <name type="scientific">Streptosporangium brasiliense</name>
    <dbReference type="NCBI Taxonomy" id="47480"/>
    <lineage>
        <taxon>Bacteria</taxon>
        <taxon>Bacillati</taxon>
        <taxon>Actinomycetota</taxon>
        <taxon>Actinomycetes</taxon>
        <taxon>Streptosporangiales</taxon>
        <taxon>Streptosporangiaceae</taxon>
        <taxon>Streptosporangium</taxon>
    </lineage>
</organism>
<dbReference type="Proteomes" id="UP001230426">
    <property type="component" value="Unassembled WGS sequence"/>
</dbReference>
<dbReference type="EMBL" id="JAUSRB010000002">
    <property type="protein sequence ID" value="MDP9866186.1"/>
    <property type="molecule type" value="Genomic_DNA"/>
</dbReference>
<dbReference type="RefSeq" id="WP_306866467.1">
    <property type="nucleotide sequence ID" value="NZ_JAUSRB010000002.1"/>
</dbReference>
<evidence type="ECO:0000313" key="6">
    <source>
        <dbReference type="EMBL" id="MDP9866186.1"/>
    </source>
</evidence>
<feature type="compositionally biased region" description="Low complexity" evidence="4">
    <location>
        <begin position="287"/>
        <end position="301"/>
    </location>
</feature>
<dbReference type="Pfam" id="PF00486">
    <property type="entry name" value="Trans_reg_C"/>
    <property type="match status" value="1"/>
</dbReference>
<dbReference type="Gene3D" id="1.25.40.10">
    <property type="entry name" value="Tetratricopeptide repeat domain"/>
    <property type="match status" value="2"/>
</dbReference>
<dbReference type="SMART" id="SM01043">
    <property type="entry name" value="BTAD"/>
    <property type="match status" value="1"/>
</dbReference>
<evidence type="ECO:0000256" key="4">
    <source>
        <dbReference type="SAM" id="MobiDB-lite"/>
    </source>
</evidence>
<dbReference type="InterPro" id="IPR001867">
    <property type="entry name" value="OmpR/PhoB-type_DNA-bd"/>
</dbReference>